<comment type="caution">
    <text evidence="2">The sequence shown here is derived from an EMBL/GenBank/DDBJ whole genome shotgun (WGS) entry which is preliminary data.</text>
</comment>
<reference evidence="2 3" key="1">
    <citation type="submission" date="2023-08" db="EMBL/GenBank/DDBJ databases">
        <authorList>
            <person name="Palmer J.M."/>
        </authorList>
    </citation>
    <scope>NUCLEOTIDE SEQUENCE [LARGE SCALE GENOMIC DNA]</scope>
    <source>
        <strain evidence="2 3">TWF481</strain>
    </source>
</reference>
<keyword evidence="3" id="KW-1185">Reference proteome</keyword>
<name>A0AAV9WI22_9PEZI</name>
<evidence type="ECO:0000256" key="1">
    <source>
        <dbReference type="SAM" id="MobiDB-lite"/>
    </source>
</evidence>
<protein>
    <submittedName>
        <fullName evidence="2">Uncharacterized protein</fullName>
    </submittedName>
</protein>
<accession>A0AAV9WI22</accession>
<feature type="compositionally biased region" description="Basic and acidic residues" evidence="1">
    <location>
        <begin position="301"/>
        <end position="331"/>
    </location>
</feature>
<feature type="compositionally biased region" description="Basic residues" evidence="1">
    <location>
        <begin position="1"/>
        <end position="10"/>
    </location>
</feature>
<proteinExistence type="predicted"/>
<feature type="region of interest" description="Disordered" evidence="1">
    <location>
        <begin position="1"/>
        <end position="39"/>
    </location>
</feature>
<feature type="region of interest" description="Disordered" evidence="1">
    <location>
        <begin position="267"/>
        <end position="356"/>
    </location>
</feature>
<dbReference type="EMBL" id="JAVHJL010000002">
    <property type="protein sequence ID" value="KAK6509148.1"/>
    <property type="molecule type" value="Genomic_DNA"/>
</dbReference>
<evidence type="ECO:0000313" key="3">
    <source>
        <dbReference type="Proteomes" id="UP001370758"/>
    </source>
</evidence>
<dbReference type="Proteomes" id="UP001370758">
    <property type="component" value="Unassembled WGS sequence"/>
</dbReference>
<evidence type="ECO:0000313" key="2">
    <source>
        <dbReference type="EMBL" id="KAK6509148.1"/>
    </source>
</evidence>
<dbReference type="AlphaFoldDB" id="A0AAV9WI22"/>
<gene>
    <name evidence="2" type="ORF">TWF481_003911</name>
</gene>
<organism evidence="2 3">
    <name type="scientific">Arthrobotrys musiformis</name>
    <dbReference type="NCBI Taxonomy" id="47236"/>
    <lineage>
        <taxon>Eukaryota</taxon>
        <taxon>Fungi</taxon>
        <taxon>Dikarya</taxon>
        <taxon>Ascomycota</taxon>
        <taxon>Pezizomycotina</taxon>
        <taxon>Orbiliomycetes</taxon>
        <taxon>Orbiliales</taxon>
        <taxon>Orbiliaceae</taxon>
        <taxon>Arthrobotrys</taxon>
    </lineage>
</organism>
<sequence>MAFRTRRITRTHQGTGIIGQRPSSSYYLDTQPAPGSRERFDEHIYIDFPAIQYDEYGNRIPPREPSPPAPEQPEATTYHDLMAGIRESVRENRRLLRRLCRREQRRNIERIYGFRIDPDDQFATIEPWVRGSVYRRVTGLEANELLNDAHFYRRRTLVPETDLYSDDDDDDGDSSSELDESDSRVRFLMNYLAPPIDMTGFRYRITARIHASMLERRFRYTSQNRGDSEALHMYSIMVPEVPIAGGSIDQDDFYDPTTRMVPLPIGAIVPRSSTPAPNPEDSAEGTDPHWRVDGFGGGIPTRERPVERESPEGQSNPDDRTTLGSILEDHSTVPSDSPEPTAYSKIYQRGDQRLWG</sequence>